<comment type="caution">
    <text evidence="4">The sequence shown here is derived from an EMBL/GenBank/DDBJ whole genome shotgun (WGS) entry which is preliminary data.</text>
</comment>
<gene>
    <name evidence="4" type="ORF">EGW08_013499</name>
</gene>
<dbReference type="GO" id="GO:0006520">
    <property type="term" value="P:amino acid metabolic process"/>
    <property type="evidence" value="ECO:0007669"/>
    <property type="project" value="TreeGrafter"/>
</dbReference>
<dbReference type="Proteomes" id="UP000271974">
    <property type="component" value="Unassembled WGS sequence"/>
</dbReference>
<dbReference type="PANTHER" id="PTHR43795:SF39">
    <property type="entry name" value="AMINOTRANSFERASE CLASS I_CLASSII DOMAIN-CONTAINING PROTEIN"/>
    <property type="match status" value="1"/>
</dbReference>
<dbReference type="Gene3D" id="3.90.1150.10">
    <property type="entry name" value="Aspartate Aminotransferase, domain 1"/>
    <property type="match status" value="1"/>
</dbReference>
<dbReference type="Pfam" id="PF00155">
    <property type="entry name" value="Aminotran_1_2"/>
    <property type="match status" value="1"/>
</dbReference>
<sequence length="382" mass="43312">MDSNSNHSQPEGTPQDPNDAGLSERARKVFGLNPTFMDFMSKTFGNKYHPQTNPEGVVALNVAENHVAINILQPQMEAIARLPEPESIYSYGNPWGEEDFRLSLKNFLERHFHPLYKLDVNQVIVTNGVTELLENLAFALAAPGEYIMIPKPYYFRLDYDFFERAQVLTLPVDQPLPSETPDCRYSLDVTALEKAYLEAARQGKVVRAIHITNPSNPTGDVYTAQELTDLLDFAHKYRLHVIANELYGMSIFDPHVKFTSILSLPHPDPDRVHFLWGFSKDLGLSGLRVSTMYTRNPDLLKFSKAVGYYLRATGMGQNRLRQLIDDVDYIDNQAMPAIRQKMRARNQSVKEEIEACGGRVHPSPATVFRWLDLTSVSYGNLC</sequence>
<protein>
    <recommendedName>
        <fullName evidence="3">Aminotransferase class I/classII large domain-containing protein</fullName>
    </recommendedName>
</protein>
<evidence type="ECO:0000313" key="4">
    <source>
        <dbReference type="EMBL" id="RUS78748.1"/>
    </source>
</evidence>
<dbReference type="InterPro" id="IPR015422">
    <property type="entry name" value="PyrdxlP-dep_Trfase_small"/>
</dbReference>
<dbReference type="AlphaFoldDB" id="A0A3S1B341"/>
<dbReference type="InterPro" id="IPR015421">
    <property type="entry name" value="PyrdxlP-dep_Trfase_major"/>
</dbReference>
<feature type="compositionally biased region" description="Polar residues" evidence="2">
    <location>
        <begin position="1"/>
        <end position="16"/>
    </location>
</feature>
<dbReference type="STRING" id="188477.A0A3S1B341"/>
<keyword evidence="5" id="KW-1185">Reference proteome</keyword>
<name>A0A3S1B341_ELYCH</name>
<evidence type="ECO:0000256" key="2">
    <source>
        <dbReference type="SAM" id="MobiDB-lite"/>
    </source>
</evidence>
<keyword evidence="1" id="KW-0663">Pyridoxal phosphate</keyword>
<reference evidence="4 5" key="1">
    <citation type="submission" date="2019-01" db="EMBL/GenBank/DDBJ databases">
        <title>A draft genome assembly of the solar-powered sea slug Elysia chlorotica.</title>
        <authorList>
            <person name="Cai H."/>
            <person name="Li Q."/>
            <person name="Fang X."/>
            <person name="Li J."/>
            <person name="Curtis N.E."/>
            <person name="Altenburger A."/>
            <person name="Shibata T."/>
            <person name="Feng M."/>
            <person name="Maeda T."/>
            <person name="Schwartz J.A."/>
            <person name="Shigenobu S."/>
            <person name="Lundholm N."/>
            <person name="Nishiyama T."/>
            <person name="Yang H."/>
            <person name="Hasebe M."/>
            <person name="Li S."/>
            <person name="Pierce S.K."/>
            <person name="Wang J."/>
        </authorList>
    </citation>
    <scope>NUCLEOTIDE SEQUENCE [LARGE SCALE GENOMIC DNA]</scope>
    <source>
        <strain evidence="4">EC2010</strain>
        <tissue evidence="4">Whole organism of an adult</tissue>
    </source>
</reference>
<dbReference type="InterPro" id="IPR015424">
    <property type="entry name" value="PyrdxlP-dep_Trfase"/>
</dbReference>
<dbReference type="InterPro" id="IPR004839">
    <property type="entry name" value="Aminotransferase_I/II_large"/>
</dbReference>
<dbReference type="InterPro" id="IPR050478">
    <property type="entry name" value="Ethylene_sulfur-biosynth"/>
</dbReference>
<dbReference type="OrthoDB" id="691673at2759"/>
<evidence type="ECO:0000259" key="3">
    <source>
        <dbReference type="Pfam" id="PF00155"/>
    </source>
</evidence>
<dbReference type="GO" id="GO:0030170">
    <property type="term" value="F:pyridoxal phosphate binding"/>
    <property type="evidence" value="ECO:0007669"/>
    <property type="project" value="InterPro"/>
</dbReference>
<accession>A0A3S1B341</accession>
<organism evidence="4 5">
    <name type="scientific">Elysia chlorotica</name>
    <name type="common">Eastern emerald elysia</name>
    <name type="synonym">Sea slug</name>
    <dbReference type="NCBI Taxonomy" id="188477"/>
    <lineage>
        <taxon>Eukaryota</taxon>
        <taxon>Metazoa</taxon>
        <taxon>Spiralia</taxon>
        <taxon>Lophotrochozoa</taxon>
        <taxon>Mollusca</taxon>
        <taxon>Gastropoda</taxon>
        <taxon>Heterobranchia</taxon>
        <taxon>Euthyneura</taxon>
        <taxon>Panpulmonata</taxon>
        <taxon>Sacoglossa</taxon>
        <taxon>Placobranchoidea</taxon>
        <taxon>Plakobranchidae</taxon>
        <taxon>Elysia</taxon>
    </lineage>
</organism>
<dbReference type="PANTHER" id="PTHR43795">
    <property type="entry name" value="BIFUNCTIONAL ASPARTATE AMINOTRANSFERASE AND GLUTAMATE/ASPARTATE-PREPHENATE AMINOTRANSFERASE-RELATED"/>
    <property type="match status" value="1"/>
</dbReference>
<dbReference type="SUPFAM" id="SSF53383">
    <property type="entry name" value="PLP-dependent transferases"/>
    <property type="match status" value="1"/>
</dbReference>
<dbReference type="CDD" id="cd00609">
    <property type="entry name" value="AAT_like"/>
    <property type="match status" value="1"/>
</dbReference>
<dbReference type="PRINTS" id="PR00753">
    <property type="entry name" value="ACCSYNTHASE"/>
</dbReference>
<dbReference type="Gene3D" id="3.40.640.10">
    <property type="entry name" value="Type I PLP-dependent aspartate aminotransferase-like (Major domain)"/>
    <property type="match status" value="1"/>
</dbReference>
<dbReference type="GO" id="GO:0008483">
    <property type="term" value="F:transaminase activity"/>
    <property type="evidence" value="ECO:0007669"/>
    <property type="project" value="TreeGrafter"/>
</dbReference>
<proteinExistence type="predicted"/>
<feature type="region of interest" description="Disordered" evidence="2">
    <location>
        <begin position="1"/>
        <end position="23"/>
    </location>
</feature>
<dbReference type="EMBL" id="RQTK01000492">
    <property type="protein sequence ID" value="RUS78748.1"/>
    <property type="molecule type" value="Genomic_DNA"/>
</dbReference>
<evidence type="ECO:0000313" key="5">
    <source>
        <dbReference type="Proteomes" id="UP000271974"/>
    </source>
</evidence>
<feature type="domain" description="Aminotransferase class I/classII large" evidence="3">
    <location>
        <begin position="63"/>
        <end position="375"/>
    </location>
</feature>
<evidence type="ECO:0000256" key="1">
    <source>
        <dbReference type="ARBA" id="ARBA00022898"/>
    </source>
</evidence>